<protein>
    <submittedName>
        <fullName evidence="1">Uncharacterized protein</fullName>
    </submittedName>
</protein>
<evidence type="ECO:0000313" key="1">
    <source>
        <dbReference type="EMBL" id="KAL1263493.1"/>
    </source>
</evidence>
<gene>
    <name evidence="1" type="ORF">QQF64_006232</name>
</gene>
<proteinExistence type="predicted"/>
<comment type="caution">
    <text evidence="1">The sequence shown here is derived from an EMBL/GenBank/DDBJ whole genome shotgun (WGS) entry which is preliminary data.</text>
</comment>
<evidence type="ECO:0000313" key="2">
    <source>
        <dbReference type="Proteomes" id="UP001558613"/>
    </source>
</evidence>
<name>A0ABR3MIH0_9TELE</name>
<sequence>MARYGPAPYMLADELEYLQAYEDVLEKYKVVYSGSLEFSREWELWTMIKLMFGGNIPGSDVQLRRVIQ</sequence>
<dbReference type="EMBL" id="JAYMGO010000013">
    <property type="protein sequence ID" value="KAL1263493.1"/>
    <property type="molecule type" value="Genomic_DNA"/>
</dbReference>
<accession>A0ABR3MIH0</accession>
<reference evidence="1 2" key="1">
    <citation type="submission" date="2023-09" db="EMBL/GenBank/DDBJ databases">
        <authorList>
            <person name="Wang M."/>
        </authorList>
    </citation>
    <scope>NUCLEOTIDE SEQUENCE [LARGE SCALE GENOMIC DNA]</scope>
    <source>
        <strain evidence="1">GT-2023</strain>
        <tissue evidence="1">Liver</tissue>
    </source>
</reference>
<keyword evidence="2" id="KW-1185">Reference proteome</keyword>
<organism evidence="1 2">
    <name type="scientific">Cirrhinus molitorella</name>
    <name type="common">mud carp</name>
    <dbReference type="NCBI Taxonomy" id="172907"/>
    <lineage>
        <taxon>Eukaryota</taxon>
        <taxon>Metazoa</taxon>
        <taxon>Chordata</taxon>
        <taxon>Craniata</taxon>
        <taxon>Vertebrata</taxon>
        <taxon>Euteleostomi</taxon>
        <taxon>Actinopterygii</taxon>
        <taxon>Neopterygii</taxon>
        <taxon>Teleostei</taxon>
        <taxon>Ostariophysi</taxon>
        <taxon>Cypriniformes</taxon>
        <taxon>Cyprinidae</taxon>
        <taxon>Labeoninae</taxon>
        <taxon>Labeonini</taxon>
        <taxon>Cirrhinus</taxon>
    </lineage>
</organism>
<dbReference type="Proteomes" id="UP001558613">
    <property type="component" value="Unassembled WGS sequence"/>
</dbReference>